<dbReference type="Pfam" id="PF02801">
    <property type="entry name" value="Ketoacyl-synt_C"/>
    <property type="match status" value="1"/>
</dbReference>
<dbReference type="InterPro" id="IPR045851">
    <property type="entry name" value="AMP-bd_C_sf"/>
</dbReference>
<evidence type="ECO:0000313" key="8">
    <source>
        <dbReference type="EMBL" id="OGH01925.1"/>
    </source>
</evidence>
<dbReference type="InterPro" id="IPR000873">
    <property type="entry name" value="AMP-dep_synth/lig_dom"/>
</dbReference>
<reference evidence="8 9" key="1">
    <citation type="journal article" date="2016" name="Nat. Commun.">
        <title>Thousands of microbial genomes shed light on interconnected biogeochemical processes in an aquifer system.</title>
        <authorList>
            <person name="Anantharaman K."/>
            <person name="Brown C.T."/>
            <person name="Hug L.A."/>
            <person name="Sharon I."/>
            <person name="Castelle C.J."/>
            <person name="Probst A.J."/>
            <person name="Thomas B.C."/>
            <person name="Singh A."/>
            <person name="Wilkins M.J."/>
            <person name="Karaoz U."/>
            <person name="Brodie E.L."/>
            <person name="Williams K.H."/>
            <person name="Hubbard S.S."/>
            <person name="Banfield J.F."/>
        </authorList>
    </citation>
    <scope>NUCLEOTIDE SEQUENCE [LARGE SCALE GENOMIC DNA]</scope>
</reference>
<dbReference type="Pfam" id="PF00501">
    <property type="entry name" value="AMP-binding"/>
    <property type="match status" value="1"/>
</dbReference>
<dbReference type="SUPFAM" id="SSF52777">
    <property type="entry name" value="CoA-dependent acyltransferases"/>
    <property type="match status" value="2"/>
</dbReference>
<dbReference type="SUPFAM" id="SSF56801">
    <property type="entry name" value="Acetyl-CoA synthetase-like"/>
    <property type="match status" value="1"/>
</dbReference>
<evidence type="ECO:0000259" key="6">
    <source>
        <dbReference type="PROSITE" id="PS50075"/>
    </source>
</evidence>
<dbReference type="FunFam" id="3.40.50.980:FF:000001">
    <property type="entry name" value="Non-ribosomal peptide synthetase"/>
    <property type="match status" value="1"/>
</dbReference>
<dbReference type="NCBIfam" id="TIGR01733">
    <property type="entry name" value="AA-adenyl-dom"/>
    <property type="match status" value="1"/>
</dbReference>
<name>A0A1F6GUS8_9PROT</name>
<dbReference type="CDD" id="cd00833">
    <property type="entry name" value="PKS"/>
    <property type="match status" value="1"/>
</dbReference>
<keyword evidence="2" id="KW-0596">Phosphopantetheine</keyword>
<dbReference type="InterPro" id="IPR010071">
    <property type="entry name" value="AA_adenyl_dom"/>
</dbReference>
<dbReference type="SUPFAM" id="SSF55048">
    <property type="entry name" value="Probable ACP-binding domain of malonyl-CoA ACP transacylase"/>
    <property type="match status" value="1"/>
</dbReference>
<dbReference type="InterPro" id="IPR036291">
    <property type="entry name" value="NAD(P)-bd_dom_sf"/>
</dbReference>
<dbReference type="SUPFAM" id="SSF52151">
    <property type="entry name" value="FabD/lysophospholipase-like"/>
    <property type="match status" value="1"/>
</dbReference>
<dbReference type="InterPro" id="IPR018201">
    <property type="entry name" value="Ketoacyl_synth_AS"/>
</dbReference>
<dbReference type="SMART" id="SM01294">
    <property type="entry name" value="PKS_PP_betabranch"/>
    <property type="match status" value="1"/>
</dbReference>
<sequence>MSDLTVSEGQKALFFFSQAYPQSPVYNVGYLWRIQGNCDLQRLREALVTLTLRHPILRSTFAKQEGILVRKVHEDWTLPFKTLEIESFGEEGLSEQYLSSLRRPFALEKEFSWAWTCVLEKQQPKYLILVWHHIVGDLWTQMIVMDELRSLLLQEPLPEPSADYSEVVKEQQAFLASPKAKKEIAAWSEILGPSEPIQLPLDLPRPKADSFARGCVAHRFESALAHRLQNFAEAQGVSMFTLVLAAYQLLLWRYSGQKSFLVGAPVSGRSGNRFARTCGFFVNTLAYPAQIHPEESFLDFLAKLQAQVRSSLRRKEVPYPVLVKELGKGIDRSRPAFFQVVFGWEEPNHFLKSPRPQVTQAPDEPELWDLGTFGLELKEKLQITEFELMLRITSNQGELTGFFEYNSSLFQAERLKGLLDSLDTLLADLVNRPELPVGELAYLTPGQRKKLLHRLGPGPIRPIEPCTFPELVAKRLDHAPYSPALWVGGRAISYAELDKRANRLAHWLVGKGLQQDALVGLCAQPSVELVVALLAIQKAGAGYLPLDPKYPQDRLYFMVQDAQIDWALCTDNPLLPESCQVIDIAQAEGFAQELSPQAPEGRAKPEGLAYGIYTSGSTGVPKGVLLEHRGLVNLIGYLGEFYGISLRDRVLQLGSLNFDISIFEIGLCLGQGACLVLAPRAELLPGPGLTRILKENQVSTLFITPSSLAALPDTALPDLTKIIAGGEACSSALVNRWGKKRRFFNAYGPTETTIAVSSAELGLGQELVPLGRPLANLRLYVLDEQRQLQLPGAVGELYVGGAGLARGYLNRPELDQERFLTLDLGLGPERLYKTGDQVRFGSQGQLYFQGRGDEQIKLRGFRIEPGEIEVQMAQAPGVTEAKVLLAADPKSGPTLVGFYLGPCEPSALRHFLEPRLPAHMVPGRLLPLPAFPLTPNGKIDLKALAQIQPVEKTPASTAQVSENGVAQKVTELWAELLGHRRFSLETNFFEADGDSLLLAHLHRRLEETFGVELSVIDLFQNPNVLSMAGLLAGKRPELLQATLALPLAPSEEPVALIGMAGSFPGAAGVEALWSLLKEGREGIRFFNPTQLEQAGVPWSLAQNPRYVPARGWIEGVREFDAGFFGVSPAEAQLIDPQQRLFLQAAYWALEDAGIDPVRFEGRIGVFGGSGNSLYLTKNLLPNTELMARVGNLRATLGNDKDFLCSRVSYKLNLTGPALVVQSACSTSLVAVHQAVRSLLSGECEVALAGGVSLVELTESGYLYEPGGIGSPDGHCRPFDQKAQGTVPGQGVGMVVLKRLSAAQKDLDGIYAVLKGTAVNNDGANKVGYTAPGLSGQKAVLEAALAKAGVRPFEVDYIEAHGTATPLGDPIEMASLAAVYGGRSPEIGPLYVGSAKGNLGHLDAAAGVTGLIKLALMVDRGLIPQSLHFQTPNPALNLPAGPFEVPQTPRPWPRKERLGAVSSFGLGGTNAHALVAQAPPCSAPETPEPEESEQLLVLSAKTPEALADMGERLAQHLERNPNLNLRAVAKTLGQGRGFFEHSLNLVAQDSPEVVQKLRHLPTKTNHPTPAGVAMMFPGQGTQYVEMALGLYRSEPVFKKALDKGAQVFGDLTGKDLIWDLYPAAVRRAQASERLGQSWLTQPAVFCVEQALFQFWTHLGVRPSALIGHSVGEYTAAFAAGSLGLEEALFLLCERGRLVQELPPGDMVSLNLSPEALAPWLEGQEELSLAAINGPNSLVVSGPTRGVQQFAAKLEAQGVVLKRLFTSHAFHSSMLDPILPDFAKVLGKVTFAPPKLPWISNVTGTWADPLEVTTPQYWVRHLRDTVRFSEGLACLLAQEKTGLLEVGPGGTLSALALQHPGCTPDRLVVQSLPRALAKDSDRRFFLGQLGRLWEAKLVGNLDLGGPIQKLHLPTYPFAKESHWVEATPRTPLLALGPKLYKPRLEPWSPQGAEALPPKFRLWIGPQEPTGHQEQAFGFVPWPLEADFSGLPSVLGLLPKGEVQVVLEPPAGGAQGLAELLHLVRIFAETGRSLDLRLLTRNLPGSRSNLQFSVFAGAFLTVPLEHPNFRTQQLELETKGYPALLWKQLNQKPTEPKLTLTLEGVFRPAYLPLGTLPKGSPLKKDGVYLITGATGGLGTALCLHLWERYQARLVLASRDPQQGQAKRPAVAGAEALWVKMDLNDPQWATKAVEEAKAKFGTLDGAFHLAGTAPGGLIKLKTLALIESVLAPKVEGTLGLFEALNQEKVPFLVLFSSITALTGGFGQSDYGAANAFLDRFAQTVTGSTRCLSLNWDSWSEVGMATGLQLTGTLAQFNRERLSKGLGTEEGLEAMEAALGSGLSQVVISNIPVEEHLKEVQSLALAVNQVPERLVRPSAETSAEAVVLDLWRQYLARTEVEREDNFFDLGGDSLMAINLTAELGRTFGLTLPATLLMVNPTPRELAVYLEAQKHPEARPLEQYRFLVPVSKEVNAPPLFLFPTGGGYVVYYRDLARALGDSLCAFGFQARGLDGKDRPFESIEEMSQGFLEELLVKYPEGPCILGGASFGGLVAYETAQRLVELGREVSLLFLIDTPGPGQMPIRFENNVMIIKELFGRALELNEATLARQNSEEQVQYIAELARRANLPELLPPDFGVPFLEAVASHMKAMFSYEPKPYKGKDRILFFRHTEPLAEYAKRPELPWVELSRGEIDIRRVEGNHYTMNFDPNVAKIAAEIKARLRRG</sequence>
<dbReference type="GO" id="GO:0031177">
    <property type="term" value="F:phosphopantetheine binding"/>
    <property type="evidence" value="ECO:0007669"/>
    <property type="project" value="InterPro"/>
</dbReference>
<dbReference type="InterPro" id="IPR016035">
    <property type="entry name" value="Acyl_Trfase/lysoPLipase"/>
</dbReference>
<dbReference type="Gene3D" id="3.40.50.720">
    <property type="entry name" value="NAD(P)-binding Rossmann-like Domain"/>
    <property type="match status" value="1"/>
</dbReference>
<dbReference type="InterPro" id="IPR036736">
    <property type="entry name" value="ACP-like_sf"/>
</dbReference>
<keyword evidence="4" id="KW-0808">Transferase</keyword>
<evidence type="ECO:0000256" key="3">
    <source>
        <dbReference type="ARBA" id="ARBA00022553"/>
    </source>
</evidence>
<dbReference type="InterPro" id="IPR001227">
    <property type="entry name" value="Ac_transferase_dom_sf"/>
</dbReference>
<dbReference type="PANTHER" id="PTHR43775">
    <property type="entry name" value="FATTY ACID SYNTHASE"/>
    <property type="match status" value="1"/>
</dbReference>
<dbReference type="EMBL" id="MFNF01000027">
    <property type="protein sequence ID" value="OGH01925.1"/>
    <property type="molecule type" value="Genomic_DNA"/>
</dbReference>
<dbReference type="Gene3D" id="3.30.559.10">
    <property type="entry name" value="Chloramphenicol acetyltransferase-like domain"/>
    <property type="match status" value="1"/>
</dbReference>
<protein>
    <recommendedName>
        <fullName evidence="10">Carrier domain-containing protein</fullName>
    </recommendedName>
</protein>
<dbReference type="Pfam" id="PF00698">
    <property type="entry name" value="Acyl_transf_1"/>
    <property type="match status" value="1"/>
</dbReference>
<dbReference type="PROSITE" id="PS50075">
    <property type="entry name" value="CARRIER"/>
    <property type="match status" value="2"/>
</dbReference>
<dbReference type="CDD" id="cd05930">
    <property type="entry name" value="A_NRPS"/>
    <property type="match status" value="1"/>
</dbReference>
<feature type="domain" description="Carrier" evidence="6">
    <location>
        <begin position="2373"/>
        <end position="2448"/>
    </location>
</feature>
<dbReference type="Gene3D" id="3.40.366.10">
    <property type="entry name" value="Malonyl-Coenzyme A Acyl Carrier Protein, domain 2"/>
    <property type="match status" value="1"/>
</dbReference>
<dbReference type="InterPro" id="IPR001242">
    <property type="entry name" value="Condensation_dom"/>
</dbReference>
<evidence type="ECO:0000256" key="2">
    <source>
        <dbReference type="ARBA" id="ARBA00022450"/>
    </source>
</evidence>
<dbReference type="PROSITE" id="PS00606">
    <property type="entry name" value="KS3_1"/>
    <property type="match status" value="1"/>
</dbReference>
<dbReference type="InterPro" id="IPR016039">
    <property type="entry name" value="Thiolase-like"/>
</dbReference>
<dbReference type="Pfam" id="PF16197">
    <property type="entry name" value="KAsynt_C_assoc"/>
    <property type="match status" value="1"/>
</dbReference>
<dbReference type="InterPro" id="IPR014030">
    <property type="entry name" value="Ketoacyl_synth_N"/>
</dbReference>
<dbReference type="InterPro" id="IPR023213">
    <property type="entry name" value="CAT-like_dom_sf"/>
</dbReference>
<comment type="caution">
    <text evidence="8">The sequence shown here is derived from an EMBL/GenBank/DDBJ whole genome shotgun (WGS) entry which is preliminary data.</text>
</comment>
<comment type="cofactor">
    <cofactor evidence="1">
        <name>pantetheine 4'-phosphate</name>
        <dbReference type="ChEBI" id="CHEBI:47942"/>
    </cofactor>
</comment>
<dbReference type="SUPFAM" id="SSF53474">
    <property type="entry name" value="alpha/beta-Hydrolases"/>
    <property type="match status" value="1"/>
</dbReference>
<feature type="domain" description="Carrier" evidence="6">
    <location>
        <begin position="960"/>
        <end position="1035"/>
    </location>
</feature>
<evidence type="ECO:0000256" key="1">
    <source>
        <dbReference type="ARBA" id="ARBA00001957"/>
    </source>
</evidence>
<gene>
    <name evidence="8" type="ORF">A2557_04960</name>
</gene>
<dbReference type="SMART" id="SM00823">
    <property type="entry name" value="PKS_PP"/>
    <property type="match status" value="2"/>
</dbReference>
<dbReference type="Gene3D" id="3.40.50.980">
    <property type="match status" value="2"/>
</dbReference>
<dbReference type="SUPFAM" id="SSF47336">
    <property type="entry name" value="ACP-like"/>
    <property type="match status" value="2"/>
</dbReference>
<accession>A0A1F6GUS8</accession>
<proteinExistence type="inferred from homology"/>
<dbReference type="PROSITE" id="PS52004">
    <property type="entry name" value="KS3_2"/>
    <property type="match status" value="1"/>
</dbReference>
<dbReference type="SUPFAM" id="SSF53901">
    <property type="entry name" value="Thiolase-like"/>
    <property type="match status" value="1"/>
</dbReference>
<dbReference type="CDD" id="cd08953">
    <property type="entry name" value="KR_2_SDR_x"/>
    <property type="match status" value="1"/>
</dbReference>
<dbReference type="InterPro" id="IPR014031">
    <property type="entry name" value="Ketoacyl_synth_C"/>
</dbReference>
<dbReference type="SMART" id="SM00827">
    <property type="entry name" value="PKS_AT"/>
    <property type="match status" value="1"/>
</dbReference>
<dbReference type="Gene3D" id="3.40.50.1820">
    <property type="entry name" value="alpha/beta hydrolase"/>
    <property type="match status" value="1"/>
</dbReference>
<feature type="domain" description="Ketosynthase family 3 (KS3)" evidence="7">
    <location>
        <begin position="1051"/>
        <end position="1476"/>
    </location>
</feature>
<dbReference type="Gene3D" id="3.30.559.30">
    <property type="entry name" value="Nonribosomal peptide synthetase, condensation domain"/>
    <property type="match status" value="1"/>
</dbReference>
<dbReference type="InterPro" id="IPR001031">
    <property type="entry name" value="Thioesterase"/>
</dbReference>
<dbReference type="SUPFAM" id="SSF51735">
    <property type="entry name" value="NAD(P)-binding Rossmann-fold domains"/>
    <property type="match status" value="1"/>
</dbReference>
<dbReference type="Gene3D" id="3.30.70.250">
    <property type="entry name" value="Malonyl-CoA ACP transacylase, ACP-binding"/>
    <property type="match status" value="1"/>
</dbReference>
<dbReference type="GO" id="GO:0044550">
    <property type="term" value="P:secondary metabolite biosynthetic process"/>
    <property type="evidence" value="ECO:0007669"/>
    <property type="project" value="UniProtKB-ARBA"/>
</dbReference>
<dbReference type="Pfam" id="PF00668">
    <property type="entry name" value="Condensation"/>
    <property type="match status" value="1"/>
</dbReference>
<dbReference type="Pfam" id="PF00550">
    <property type="entry name" value="PP-binding"/>
    <property type="match status" value="2"/>
</dbReference>
<dbReference type="InterPro" id="IPR006162">
    <property type="entry name" value="Ppantetheine_attach_site"/>
</dbReference>
<dbReference type="Gene3D" id="1.10.1200.10">
    <property type="entry name" value="ACP-like"/>
    <property type="match status" value="2"/>
</dbReference>
<dbReference type="InterPro" id="IPR014043">
    <property type="entry name" value="Acyl_transferase_dom"/>
</dbReference>
<dbReference type="InterPro" id="IPR057326">
    <property type="entry name" value="KR_dom"/>
</dbReference>
<dbReference type="Pfam" id="PF08659">
    <property type="entry name" value="KR"/>
    <property type="match status" value="1"/>
</dbReference>
<keyword evidence="3" id="KW-0597">Phosphoprotein</keyword>
<dbReference type="SMART" id="SM00825">
    <property type="entry name" value="PKS_KS"/>
    <property type="match status" value="1"/>
</dbReference>
<dbReference type="Gene3D" id="3.40.47.10">
    <property type="match status" value="1"/>
</dbReference>
<dbReference type="Gene3D" id="3.30.300.30">
    <property type="match status" value="1"/>
</dbReference>
<dbReference type="InterPro" id="IPR013968">
    <property type="entry name" value="PKS_KR"/>
</dbReference>
<dbReference type="Gene3D" id="2.30.38.10">
    <property type="entry name" value="Luciferase, Domain 3"/>
    <property type="match status" value="1"/>
</dbReference>
<dbReference type="InterPro" id="IPR020841">
    <property type="entry name" value="PKS_Beta-ketoAc_synthase_dom"/>
</dbReference>
<evidence type="ECO:0000256" key="4">
    <source>
        <dbReference type="ARBA" id="ARBA00022679"/>
    </source>
</evidence>
<dbReference type="PROSITE" id="PS00012">
    <property type="entry name" value="PHOSPHOPANTETHEINE"/>
    <property type="match status" value="1"/>
</dbReference>
<dbReference type="GO" id="GO:0006633">
    <property type="term" value="P:fatty acid biosynthetic process"/>
    <property type="evidence" value="ECO:0007669"/>
    <property type="project" value="InterPro"/>
</dbReference>
<organism evidence="8 9">
    <name type="scientific">Candidatus Lambdaproteobacteria bacterium RIFOXYD2_FULL_56_26</name>
    <dbReference type="NCBI Taxonomy" id="1817773"/>
    <lineage>
        <taxon>Bacteria</taxon>
        <taxon>Pseudomonadati</taxon>
        <taxon>Pseudomonadota</taxon>
        <taxon>Candidatus Lambdaproteobacteria</taxon>
    </lineage>
</organism>
<dbReference type="InterPro" id="IPR029058">
    <property type="entry name" value="AB_hydrolase_fold"/>
</dbReference>
<comment type="similarity">
    <text evidence="5">In the C-terminal section; belongs to the NRP synthetase family.</text>
</comment>
<evidence type="ECO:0000259" key="7">
    <source>
        <dbReference type="PROSITE" id="PS52004"/>
    </source>
</evidence>
<dbReference type="InterPro" id="IPR032821">
    <property type="entry name" value="PKS_assoc"/>
</dbReference>
<evidence type="ECO:0000313" key="9">
    <source>
        <dbReference type="Proteomes" id="UP000177583"/>
    </source>
</evidence>
<dbReference type="Proteomes" id="UP000177583">
    <property type="component" value="Unassembled WGS sequence"/>
</dbReference>
<dbReference type="InterPro" id="IPR009081">
    <property type="entry name" value="PP-bd_ACP"/>
</dbReference>
<dbReference type="Gene3D" id="3.30.70.3290">
    <property type="match status" value="1"/>
</dbReference>
<dbReference type="InterPro" id="IPR020806">
    <property type="entry name" value="PKS_PP-bd"/>
</dbReference>
<dbReference type="InterPro" id="IPR016036">
    <property type="entry name" value="Malonyl_transacylase_ACP-bd"/>
</dbReference>
<dbReference type="PANTHER" id="PTHR43775:SF37">
    <property type="entry name" value="SI:DKEY-61P9.11"/>
    <property type="match status" value="1"/>
</dbReference>
<dbReference type="InterPro" id="IPR050091">
    <property type="entry name" value="PKS_NRPS_Biosynth_Enz"/>
</dbReference>
<dbReference type="GO" id="GO:0004315">
    <property type="term" value="F:3-oxoacyl-[acyl-carrier-protein] synthase activity"/>
    <property type="evidence" value="ECO:0007669"/>
    <property type="project" value="InterPro"/>
</dbReference>
<evidence type="ECO:0008006" key="10">
    <source>
        <dbReference type="Google" id="ProtNLM"/>
    </source>
</evidence>
<dbReference type="SMART" id="SM00822">
    <property type="entry name" value="PKS_KR"/>
    <property type="match status" value="1"/>
</dbReference>
<evidence type="ECO:0000256" key="5">
    <source>
        <dbReference type="ARBA" id="ARBA00029443"/>
    </source>
</evidence>
<dbReference type="GO" id="GO:0004312">
    <property type="term" value="F:fatty acid synthase activity"/>
    <property type="evidence" value="ECO:0007669"/>
    <property type="project" value="TreeGrafter"/>
</dbReference>
<dbReference type="Pfam" id="PF00109">
    <property type="entry name" value="ketoacyl-synt"/>
    <property type="match status" value="1"/>
</dbReference>
<dbReference type="Pfam" id="PF00975">
    <property type="entry name" value="Thioesterase"/>
    <property type="match status" value="1"/>
</dbReference>